<feature type="region of interest" description="Disordered" evidence="1">
    <location>
        <begin position="823"/>
        <end position="853"/>
    </location>
</feature>
<proteinExistence type="predicted"/>
<protein>
    <recommendedName>
        <fullName evidence="3">DH domain-containing protein</fullName>
    </recommendedName>
</protein>
<dbReference type="CDD" id="cd00160">
    <property type="entry name" value="RhoGEF"/>
    <property type="match status" value="1"/>
</dbReference>
<dbReference type="GO" id="GO:0005085">
    <property type="term" value="F:guanyl-nucleotide exchange factor activity"/>
    <property type="evidence" value="ECO:0007669"/>
    <property type="project" value="InterPro"/>
</dbReference>
<evidence type="ECO:0000259" key="3">
    <source>
        <dbReference type="PROSITE" id="PS50010"/>
    </source>
</evidence>
<comment type="caution">
    <text evidence="4">The sequence shown here is derived from an EMBL/GenBank/DDBJ whole genome shotgun (WGS) entry which is preliminary data.</text>
</comment>
<name>A0A8S1GN53_9PELO</name>
<dbReference type="Pfam" id="PF23014">
    <property type="entry name" value="PH_Tiam1"/>
    <property type="match status" value="1"/>
</dbReference>
<feature type="chain" id="PRO_5035915819" description="DH domain-containing protein" evidence="2">
    <location>
        <begin position="21"/>
        <end position="853"/>
    </location>
</feature>
<feature type="compositionally biased region" description="Basic and acidic residues" evidence="1">
    <location>
        <begin position="843"/>
        <end position="853"/>
    </location>
</feature>
<dbReference type="OrthoDB" id="1594986at2759"/>
<gene>
    <name evidence="4" type="ORF">CAUJ_LOCUS846</name>
</gene>
<dbReference type="AlphaFoldDB" id="A0A8S1GN53"/>
<organism evidence="4 5">
    <name type="scientific">Caenorhabditis auriculariae</name>
    <dbReference type="NCBI Taxonomy" id="2777116"/>
    <lineage>
        <taxon>Eukaryota</taxon>
        <taxon>Metazoa</taxon>
        <taxon>Ecdysozoa</taxon>
        <taxon>Nematoda</taxon>
        <taxon>Chromadorea</taxon>
        <taxon>Rhabditida</taxon>
        <taxon>Rhabditina</taxon>
        <taxon>Rhabditomorpha</taxon>
        <taxon>Rhabditoidea</taxon>
        <taxon>Rhabditidae</taxon>
        <taxon>Peloderinae</taxon>
        <taxon>Caenorhabditis</taxon>
    </lineage>
</organism>
<evidence type="ECO:0000256" key="2">
    <source>
        <dbReference type="SAM" id="SignalP"/>
    </source>
</evidence>
<feature type="compositionally biased region" description="Low complexity" evidence="1">
    <location>
        <begin position="332"/>
        <end position="353"/>
    </location>
</feature>
<dbReference type="SMART" id="SM00325">
    <property type="entry name" value="RhoGEF"/>
    <property type="match status" value="1"/>
</dbReference>
<evidence type="ECO:0000256" key="1">
    <source>
        <dbReference type="SAM" id="MobiDB-lite"/>
    </source>
</evidence>
<feature type="region of interest" description="Disordered" evidence="1">
    <location>
        <begin position="332"/>
        <end position="355"/>
    </location>
</feature>
<sequence>MIPGSGLVAALFAHLKIVEAEVFELSPDGQRWQRMDARLARVCVFNGFEESQPRFVATTPGGLKLIDAVIPFGEKVHKVSEFFVYFRLDGRTIGLNTLSERDTSLLVSFACNTTHFNMFQHSFTASVSRIATFEGDRVVGCEEPPEQSNMSLSPLNMSFDYRGSPVVIDLLESFACGSEMQPDAVEVAHGANVFRLAVPSHAHLFLIQALNISSLLLARTTSSSVAIGYLQHQHEKLLQKIALLKSTGASEGKIQEDMLALKRIVVQQRLAALQQTFLPDFQGVEKDLCSEEARRHVLPSSRLPSIFLHFFNMHSFRVWRKQVDLCDFRRTSPPSTSATTPTYPSSTTFQTFPGKTREASTSLADACDHRRRQMAQESAVPSTSDRMAVLQLDGEDYRVRKTNGRLGLTIYAHNDEGVIKAEVRGVTSFAPRCAAVGDIVVGVDGELISSVRCAADVERLLRQGKVIHLRRRRAAQKVTVIEPPGKTLEKANLVVNCNKLVLALQELLITEKKYVQDLKEMNEVFLCIRLVREIMHSALGLVKIQTSFVESLEEAIGDVIKQETSSAQMRDSVTRVCAVFVNRCADFKIYAEYAAAYLRLQQEIKHHKELLSKLEAVNSSREQHCSYESRMIKPVQRIVQYPLLLKNILDACDKDAFERKQVESALQKMQTLTEYVNEMQRLHEEYAQQIDVVRKAHEALLLEKGVRMDTRDLLIFAHIRWIDAPSEHYVVFVFQTLILLLPSYARREMKMKWTRVLPINEVEVEELPNDAVNLRFVHAAFESPNGQLSHSNPNTVYHIECCQPQLKQQLIKSVKKARANFVRESRRPLSGSSQSDGGYVSEASKEQIPRPHK</sequence>
<dbReference type="GO" id="GO:0007264">
    <property type="term" value="P:small GTPase-mediated signal transduction"/>
    <property type="evidence" value="ECO:0007669"/>
    <property type="project" value="InterPro"/>
</dbReference>
<dbReference type="InterPro" id="IPR035899">
    <property type="entry name" value="DBL_dom_sf"/>
</dbReference>
<dbReference type="InterPro" id="IPR055230">
    <property type="entry name" value="PH_Tiam1/2"/>
</dbReference>
<dbReference type="Proteomes" id="UP000835052">
    <property type="component" value="Unassembled WGS sequence"/>
</dbReference>
<dbReference type="Pfam" id="PF00621">
    <property type="entry name" value="RhoGEF"/>
    <property type="match status" value="1"/>
</dbReference>
<keyword evidence="5" id="KW-1185">Reference proteome</keyword>
<dbReference type="Gene3D" id="1.20.900.10">
    <property type="entry name" value="Dbl homology (DH) domain"/>
    <property type="match status" value="1"/>
</dbReference>
<dbReference type="InterPro" id="IPR000219">
    <property type="entry name" value="DH_dom"/>
</dbReference>
<dbReference type="InterPro" id="IPR043537">
    <property type="entry name" value="Tiam1/Tiam2/Sif"/>
</dbReference>
<dbReference type="PANTHER" id="PTHR46001:SF3">
    <property type="entry name" value="PROTEIN STILL LIFE, ISOFORM SIF TYPE 1"/>
    <property type="match status" value="1"/>
</dbReference>
<dbReference type="Gene3D" id="2.30.29.30">
    <property type="entry name" value="Pleckstrin-homology domain (PH domain)/Phosphotyrosine-binding domain (PTB)"/>
    <property type="match status" value="1"/>
</dbReference>
<dbReference type="EMBL" id="CAJGYM010000001">
    <property type="protein sequence ID" value="CAD6184927.1"/>
    <property type="molecule type" value="Genomic_DNA"/>
</dbReference>
<feature type="signal peptide" evidence="2">
    <location>
        <begin position="1"/>
        <end position="20"/>
    </location>
</feature>
<dbReference type="PANTHER" id="PTHR46001">
    <property type="entry name" value="TIAM (MAMMALIAN TUMOR INVASION AND METASTASIS FACTOR) HOMOLOG"/>
    <property type="match status" value="1"/>
</dbReference>
<dbReference type="InterPro" id="IPR011993">
    <property type="entry name" value="PH-like_dom_sf"/>
</dbReference>
<feature type="domain" description="DH" evidence="3">
    <location>
        <begin position="499"/>
        <end position="679"/>
    </location>
</feature>
<dbReference type="SUPFAM" id="SSF48065">
    <property type="entry name" value="DBL homology domain (DH-domain)"/>
    <property type="match status" value="1"/>
</dbReference>
<evidence type="ECO:0000313" key="5">
    <source>
        <dbReference type="Proteomes" id="UP000835052"/>
    </source>
</evidence>
<dbReference type="PROSITE" id="PS50010">
    <property type="entry name" value="DH_2"/>
    <property type="match status" value="1"/>
</dbReference>
<keyword evidence="2" id="KW-0732">Signal</keyword>
<reference evidence="4" key="1">
    <citation type="submission" date="2020-10" db="EMBL/GenBank/DDBJ databases">
        <authorList>
            <person name="Kikuchi T."/>
        </authorList>
    </citation>
    <scope>NUCLEOTIDE SEQUENCE</scope>
    <source>
        <strain evidence="4">NKZ352</strain>
    </source>
</reference>
<accession>A0A8S1GN53</accession>
<evidence type="ECO:0000313" key="4">
    <source>
        <dbReference type="EMBL" id="CAD6184927.1"/>
    </source>
</evidence>
<dbReference type="SUPFAM" id="SSF50729">
    <property type="entry name" value="PH domain-like"/>
    <property type="match status" value="1"/>
</dbReference>